<dbReference type="AlphaFoldDB" id="A0AAX2AIH3"/>
<name>A0AAX2AIH3_9BACT</name>
<gene>
    <name evidence="1" type="ORF">CP985_04175</name>
</gene>
<keyword evidence="2" id="KW-1185">Reference proteome</keyword>
<dbReference type="Proteomes" id="UP000290092">
    <property type="component" value="Unassembled WGS sequence"/>
</dbReference>
<dbReference type="RefSeq" id="WP_114840646.1">
    <property type="nucleotide sequence ID" value="NZ_CP031219.1"/>
</dbReference>
<evidence type="ECO:0000313" key="2">
    <source>
        <dbReference type="Proteomes" id="UP000290092"/>
    </source>
</evidence>
<accession>A0AAX2AIH3</accession>
<protein>
    <submittedName>
        <fullName evidence="1">Uncharacterized protein</fullName>
    </submittedName>
</protein>
<dbReference type="EMBL" id="NXID01000010">
    <property type="protein sequence ID" value="RXK16360.1"/>
    <property type="molecule type" value="Genomic_DNA"/>
</dbReference>
<reference evidence="1 2" key="1">
    <citation type="submission" date="2017-09" db="EMBL/GenBank/DDBJ databases">
        <title>Genomics of the genus Arcobacter.</title>
        <authorList>
            <person name="Perez-Cataluna A."/>
            <person name="Figueras M.J."/>
            <person name="Salas-Masso N."/>
        </authorList>
    </citation>
    <scope>NUCLEOTIDE SEQUENCE [LARGE SCALE GENOMIC DNA]</scope>
    <source>
        <strain evidence="1 2">CECT 7386</strain>
    </source>
</reference>
<dbReference type="KEGG" id="amyt:AMYT_0126"/>
<proteinExistence type="predicted"/>
<evidence type="ECO:0000313" key="1">
    <source>
        <dbReference type="EMBL" id="RXK16360.1"/>
    </source>
</evidence>
<sequence>MNEEELRKKIYEILGLEFGSLSNEGGNDWIRAKNQAIEEYKQIEFEKLKNVKSTDYLKIDKNSEEFNMALNSKFIETSNFKILIAQRNDLTNEEIDKLIVFGNKDILINLAKYQKLTSDQIDKIIPNSVFLTKKNIIENQELNSNQKEKILDLMAKSSLDYKELINKLNEA</sequence>
<comment type="caution">
    <text evidence="1">The sequence shown here is derived from an EMBL/GenBank/DDBJ whole genome shotgun (WGS) entry which is preliminary data.</text>
</comment>
<organism evidence="1 2">
    <name type="scientific">Malaciobacter mytili LMG 24559</name>
    <dbReference type="NCBI Taxonomy" id="1032238"/>
    <lineage>
        <taxon>Bacteria</taxon>
        <taxon>Pseudomonadati</taxon>
        <taxon>Campylobacterota</taxon>
        <taxon>Epsilonproteobacteria</taxon>
        <taxon>Campylobacterales</taxon>
        <taxon>Arcobacteraceae</taxon>
        <taxon>Malaciobacter</taxon>
    </lineage>
</organism>